<dbReference type="InterPro" id="IPR020629">
    <property type="entry name" value="FPG_Glyclase"/>
</dbReference>
<evidence type="ECO:0000256" key="10">
    <source>
        <dbReference type="ARBA" id="ARBA00023125"/>
    </source>
</evidence>
<keyword evidence="7 16" id="KW-0863">Zinc-finger</keyword>
<feature type="domain" description="FPG-type" evidence="17">
    <location>
        <begin position="240"/>
        <end position="275"/>
    </location>
</feature>
<gene>
    <name evidence="19" type="ORF">A3D78_04540</name>
</gene>
<dbReference type="Pfam" id="PF06831">
    <property type="entry name" value="H2TH"/>
    <property type="match status" value="1"/>
</dbReference>
<dbReference type="STRING" id="1798383.A3D78_04540"/>
<comment type="caution">
    <text evidence="19">The sequence shown here is derived from an EMBL/GenBank/DDBJ whole genome shotgun (WGS) entry which is preliminary data.</text>
</comment>
<dbReference type="GO" id="GO:0008270">
    <property type="term" value="F:zinc ion binding"/>
    <property type="evidence" value="ECO:0007669"/>
    <property type="project" value="UniProtKB-KW"/>
</dbReference>
<keyword evidence="5" id="KW-0479">Metal-binding</keyword>
<dbReference type="InterPro" id="IPR000214">
    <property type="entry name" value="Znf_DNA_glyclase/AP_lyase"/>
</dbReference>
<comment type="subunit">
    <text evidence="4">Monomer.</text>
</comment>
<dbReference type="InterPro" id="IPR015886">
    <property type="entry name" value="H2TH_FPG"/>
</dbReference>
<organism evidence="19 20">
    <name type="scientific">Candidatus Gottesmanbacteria bacterium RIFCSPHIGHO2_02_FULL_39_14</name>
    <dbReference type="NCBI Taxonomy" id="1798383"/>
    <lineage>
        <taxon>Bacteria</taxon>
        <taxon>Candidatus Gottesmaniibacteriota</taxon>
    </lineage>
</organism>
<protein>
    <submittedName>
        <fullName evidence="19">DNA-formamidopyrimidine glycosylase</fullName>
    </submittedName>
</protein>
<dbReference type="SUPFAM" id="SSF46946">
    <property type="entry name" value="S13-like H2TH domain"/>
    <property type="match status" value="1"/>
</dbReference>
<dbReference type="NCBIfam" id="TIGR00577">
    <property type="entry name" value="fpg"/>
    <property type="match status" value="1"/>
</dbReference>
<evidence type="ECO:0000256" key="11">
    <source>
        <dbReference type="ARBA" id="ARBA00023204"/>
    </source>
</evidence>
<evidence type="ECO:0000256" key="7">
    <source>
        <dbReference type="ARBA" id="ARBA00022771"/>
    </source>
</evidence>
<keyword evidence="9" id="KW-0862">Zinc</keyword>
<keyword evidence="14" id="KW-0326">Glycosidase</keyword>
<evidence type="ECO:0000256" key="16">
    <source>
        <dbReference type="PROSITE-ProRule" id="PRU00391"/>
    </source>
</evidence>
<dbReference type="Gene3D" id="1.10.8.50">
    <property type="match status" value="1"/>
</dbReference>
<dbReference type="NCBIfam" id="NF002211">
    <property type="entry name" value="PRK01103.1"/>
    <property type="match status" value="1"/>
</dbReference>
<evidence type="ECO:0000256" key="5">
    <source>
        <dbReference type="ARBA" id="ARBA00022723"/>
    </source>
</evidence>
<evidence type="ECO:0000256" key="2">
    <source>
        <dbReference type="ARBA" id="ARBA00001947"/>
    </source>
</evidence>
<feature type="domain" description="Formamidopyrimidine-DNA glycosylase catalytic" evidence="18">
    <location>
        <begin position="2"/>
        <end position="119"/>
    </location>
</feature>
<evidence type="ECO:0000256" key="14">
    <source>
        <dbReference type="ARBA" id="ARBA00023295"/>
    </source>
</evidence>
<sequence length="275" mass="31364">MPELPEVETIRLQLSQLISGLKIKDIQIFQRKSFTGDEKLLIGANISGLRRFAKMLVMDTDKGLLLAVHLKMTGQLIYKKFKLQNSNNKKENLPNKYTRVIINFTDGSGLFFNDVRRFGWMRVVKKRDFEEIINKLGPDPTRINSGDFYKILKLSKKPIKLLLMDQEKLGGVGNIYVCEALFEAGLNPKIPANQLTEEASERLLVRLKKSLRKGIKWGGASDNNYLDAYGEQGEMQEHFLVYGREGEKCLNNCGSMVKKIRMGGRGTYFCSKCQK</sequence>
<dbReference type="SUPFAM" id="SSF57716">
    <property type="entry name" value="Glucocorticoid receptor-like (DNA-binding domain)"/>
    <property type="match status" value="1"/>
</dbReference>
<dbReference type="InterPro" id="IPR010663">
    <property type="entry name" value="Znf_FPG/IleRS"/>
</dbReference>
<evidence type="ECO:0000313" key="20">
    <source>
        <dbReference type="Proteomes" id="UP000176253"/>
    </source>
</evidence>
<dbReference type="EMBL" id="MFJM01000006">
    <property type="protein sequence ID" value="OGG19115.1"/>
    <property type="molecule type" value="Genomic_DNA"/>
</dbReference>
<dbReference type="PROSITE" id="PS51066">
    <property type="entry name" value="ZF_FPG_2"/>
    <property type="match status" value="1"/>
</dbReference>
<evidence type="ECO:0000259" key="17">
    <source>
        <dbReference type="PROSITE" id="PS51066"/>
    </source>
</evidence>
<keyword evidence="8" id="KW-0378">Hydrolase</keyword>
<dbReference type="Pfam" id="PF01149">
    <property type="entry name" value="Fapy_DNA_glyco"/>
    <property type="match status" value="1"/>
</dbReference>
<proteinExistence type="inferred from homology"/>
<dbReference type="SUPFAM" id="SSF81624">
    <property type="entry name" value="N-terminal domain of MutM-like DNA repair proteins"/>
    <property type="match status" value="1"/>
</dbReference>
<evidence type="ECO:0000256" key="8">
    <source>
        <dbReference type="ARBA" id="ARBA00022801"/>
    </source>
</evidence>
<keyword evidence="10" id="KW-0238">DNA-binding</keyword>
<evidence type="ECO:0000256" key="4">
    <source>
        <dbReference type="ARBA" id="ARBA00011245"/>
    </source>
</evidence>
<dbReference type="AlphaFoldDB" id="A0A1F6A372"/>
<keyword evidence="12" id="KW-0456">Lyase</keyword>
<evidence type="ECO:0000313" key="19">
    <source>
        <dbReference type="EMBL" id="OGG19115.1"/>
    </source>
</evidence>
<evidence type="ECO:0000256" key="6">
    <source>
        <dbReference type="ARBA" id="ARBA00022763"/>
    </source>
</evidence>
<comment type="catalytic activity">
    <reaction evidence="1">
        <text>Hydrolysis of DNA containing ring-opened 7-methylguanine residues, releasing 2,6-diamino-4-hydroxy-5-(N-methyl)formamidopyrimidine.</text>
        <dbReference type="EC" id="3.2.2.23"/>
    </reaction>
</comment>
<comment type="similarity">
    <text evidence="3">Belongs to the FPG family.</text>
</comment>
<evidence type="ECO:0000256" key="9">
    <source>
        <dbReference type="ARBA" id="ARBA00022833"/>
    </source>
</evidence>
<comment type="catalytic activity">
    <reaction evidence="15">
        <text>2'-deoxyribonucleotide-(2'-deoxyribose 5'-phosphate)-2'-deoxyribonucleotide-DNA = a 3'-end 2'-deoxyribonucleotide-(2,3-dehydro-2,3-deoxyribose 5'-phosphate)-DNA + a 5'-end 5'-phospho-2'-deoxyribonucleoside-DNA + H(+)</text>
        <dbReference type="Rhea" id="RHEA:66592"/>
        <dbReference type="Rhea" id="RHEA-COMP:13180"/>
        <dbReference type="Rhea" id="RHEA-COMP:16897"/>
        <dbReference type="Rhea" id="RHEA-COMP:17067"/>
        <dbReference type="ChEBI" id="CHEBI:15378"/>
        <dbReference type="ChEBI" id="CHEBI:136412"/>
        <dbReference type="ChEBI" id="CHEBI:157695"/>
        <dbReference type="ChEBI" id="CHEBI:167181"/>
        <dbReference type="EC" id="4.2.99.18"/>
    </reaction>
</comment>
<dbReference type="PROSITE" id="PS51068">
    <property type="entry name" value="FPG_CAT"/>
    <property type="match status" value="1"/>
</dbReference>
<dbReference type="SMART" id="SM01232">
    <property type="entry name" value="H2TH"/>
    <property type="match status" value="1"/>
</dbReference>
<evidence type="ECO:0000256" key="1">
    <source>
        <dbReference type="ARBA" id="ARBA00001668"/>
    </source>
</evidence>
<dbReference type="GO" id="GO:0140078">
    <property type="term" value="F:class I DNA-(apurinic or apyrimidinic site) endonuclease activity"/>
    <property type="evidence" value="ECO:0007669"/>
    <property type="project" value="UniProtKB-EC"/>
</dbReference>
<keyword evidence="13" id="KW-0511">Multifunctional enzyme</keyword>
<dbReference type="FunFam" id="1.10.8.50:FF:000003">
    <property type="entry name" value="Formamidopyrimidine-DNA glycosylase"/>
    <property type="match status" value="1"/>
</dbReference>
<dbReference type="InterPro" id="IPR015887">
    <property type="entry name" value="DNA_glyclase_Znf_dom_DNA_BS"/>
</dbReference>
<keyword evidence="11" id="KW-0234">DNA repair</keyword>
<dbReference type="GO" id="GO:0006284">
    <property type="term" value="P:base-excision repair"/>
    <property type="evidence" value="ECO:0007669"/>
    <property type="project" value="InterPro"/>
</dbReference>
<dbReference type="InterPro" id="IPR012319">
    <property type="entry name" value="FPG_cat"/>
</dbReference>
<evidence type="ECO:0000256" key="3">
    <source>
        <dbReference type="ARBA" id="ARBA00009409"/>
    </source>
</evidence>
<keyword evidence="6" id="KW-0227">DNA damage</keyword>
<dbReference type="GO" id="GO:0003684">
    <property type="term" value="F:damaged DNA binding"/>
    <property type="evidence" value="ECO:0007669"/>
    <property type="project" value="InterPro"/>
</dbReference>
<dbReference type="PANTHER" id="PTHR22993:SF9">
    <property type="entry name" value="FORMAMIDOPYRIMIDINE-DNA GLYCOSYLASE"/>
    <property type="match status" value="1"/>
</dbReference>
<dbReference type="Proteomes" id="UP000176253">
    <property type="component" value="Unassembled WGS sequence"/>
</dbReference>
<dbReference type="GO" id="GO:0034039">
    <property type="term" value="F:8-oxo-7,8-dihydroguanine DNA N-glycosylase activity"/>
    <property type="evidence" value="ECO:0007669"/>
    <property type="project" value="TreeGrafter"/>
</dbReference>
<reference evidence="19 20" key="1">
    <citation type="journal article" date="2016" name="Nat. Commun.">
        <title>Thousands of microbial genomes shed light on interconnected biogeochemical processes in an aquifer system.</title>
        <authorList>
            <person name="Anantharaman K."/>
            <person name="Brown C.T."/>
            <person name="Hug L.A."/>
            <person name="Sharon I."/>
            <person name="Castelle C.J."/>
            <person name="Probst A.J."/>
            <person name="Thomas B.C."/>
            <person name="Singh A."/>
            <person name="Wilkins M.J."/>
            <person name="Karaoz U."/>
            <person name="Brodie E.L."/>
            <person name="Williams K.H."/>
            <person name="Hubbard S.S."/>
            <person name="Banfield J.F."/>
        </authorList>
    </citation>
    <scope>NUCLEOTIDE SEQUENCE [LARGE SCALE GENOMIC DNA]</scope>
</reference>
<dbReference type="CDD" id="cd08966">
    <property type="entry name" value="EcFpg-like_N"/>
    <property type="match status" value="1"/>
</dbReference>
<evidence type="ECO:0000256" key="13">
    <source>
        <dbReference type="ARBA" id="ARBA00023268"/>
    </source>
</evidence>
<dbReference type="Pfam" id="PF06827">
    <property type="entry name" value="zf-FPG_IleRS"/>
    <property type="match status" value="1"/>
</dbReference>
<dbReference type="PANTHER" id="PTHR22993">
    <property type="entry name" value="FORMAMIDOPYRIMIDINE-DNA GLYCOSYLASE"/>
    <property type="match status" value="1"/>
</dbReference>
<dbReference type="InterPro" id="IPR035937">
    <property type="entry name" value="FPG_N"/>
</dbReference>
<evidence type="ECO:0000259" key="18">
    <source>
        <dbReference type="PROSITE" id="PS51068"/>
    </source>
</evidence>
<dbReference type="PROSITE" id="PS01242">
    <property type="entry name" value="ZF_FPG_1"/>
    <property type="match status" value="1"/>
</dbReference>
<accession>A0A1F6A372</accession>
<dbReference type="InterPro" id="IPR010979">
    <property type="entry name" value="Ribosomal_uS13-like_H2TH"/>
</dbReference>
<evidence type="ECO:0000256" key="12">
    <source>
        <dbReference type="ARBA" id="ARBA00023239"/>
    </source>
</evidence>
<name>A0A1F6A372_9BACT</name>
<dbReference type="SMART" id="SM00898">
    <property type="entry name" value="Fapy_DNA_glyco"/>
    <property type="match status" value="1"/>
</dbReference>
<comment type="cofactor">
    <cofactor evidence="2">
        <name>Zn(2+)</name>
        <dbReference type="ChEBI" id="CHEBI:29105"/>
    </cofactor>
</comment>
<evidence type="ECO:0000256" key="15">
    <source>
        <dbReference type="ARBA" id="ARBA00044632"/>
    </source>
</evidence>
<dbReference type="Gene3D" id="3.20.190.10">
    <property type="entry name" value="MutM-like, N-terminal"/>
    <property type="match status" value="1"/>
</dbReference>